<dbReference type="EMBL" id="MUKB01000096">
    <property type="protein sequence ID" value="OPX17641.1"/>
    <property type="molecule type" value="Genomic_DNA"/>
</dbReference>
<evidence type="ECO:0000313" key="4">
    <source>
        <dbReference type="Proteomes" id="UP000191663"/>
    </source>
</evidence>
<comment type="caution">
    <text evidence="3">The sequence shown here is derived from an EMBL/GenBank/DDBJ whole genome shotgun (WGS) entry which is preliminary data.</text>
</comment>
<dbReference type="PANTHER" id="PTHR43283">
    <property type="entry name" value="BETA-LACTAMASE-RELATED"/>
    <property type="match status" value="1"/>
</dbReference>
<proteinExistence type="predicted"/>
<dbReference type="Proteomes" id="UP000191663">
    <property type="component" value="Unassembled WGS sequence"/>
</dbReference>
<feature type="domain" description="Beta-lactamase-related" evidence="2">
    <location>
        <begin position="16"/>
        <end position="196"/>
    </location>
</feature>
<accession>A0A1V4QF64</accession>
<protein>
    <recommendedName>
        <fullName evidence="2">Beta-lactamase-related domain-containing protein</fullName>
    </recommendedName>
</protein>
<evidence type="ECO:0000256" key="1">
    <source>
        <dbReference type="ARBA" id="ARBA00022801"/>
    </source>
</evidence>
<dbReference type="GO" id="GO:0016787">
    <property type="term" value="F:hydrolase activity"/>
    <property type="evidence" value="ECO:0007669"/>
    <property type="project" value="UniProtKB-KW"/>
</dbReference>
<evidence type="ECO:0000313" key="3">
    <source>
        <dbReference type="EMBL" id="OPX17641.1"/>
    </source>
</evidence>
<keyword evidence="1" id="KW-0378">Hydrolase</keyword>
<reference evidence="4" key="1">
    <citation type="submission" date="2017-01" db="EMBL/GenBank/DDBJ databases">
        <title>Novel pathways for hydrocarbon cycling and metabolic interdependencies in hydrothermal sediment communities.</title>
        <authorList>
            <person name="Dombrowski N."/>
            <person name="Seitz K."/>
            <person name="Teske A."/>
            <person name="Baker B."/>
        </authorList>
    </citation>
    <scope>NUCLEOTIDE SEQUENCE [LARGE SCALE GENOMIC DNA]</scope>
</reference>
<gene>
    <name evidence="3" type="ORF">BXT86_05410</name>
</gene>
<organism evidence="3 4">
    <name type="scientific">candidate division WOR-3 bacterium 4484_100</name>
    <dbReference type="NCBI Taxonomy" id="1936077"/>
    <lineage>
        <taxon>Bacteria</taxon>
        <taxon>Bacteria division WOR-3</taxon>
    </lineage>
</organism>
<sequence length="230" mass="26412">MDFKILEEFLLQCIKKKIFPGAVCWVGDLDQVYYFEAYGDSQIVPEKRLMTRDTVFDLASLTKPLCTATLMIKLYEEGKVRLEDKISHFIPEFKNSVNGEKTIKGLLTHTTGIPAWFPLYLLARDERWDFLARVNTGSHNVLYSCLGYIILGRIIETVSGDRLDVLFEKKIKKMLGLNQTHFNPKTVDEVAPTELGNSYEQGIARKYGDIKKVPWVQLLVTPVLPERCYL</sequence>
<dbReference type="PANTHER" id="PTHR43283:SF11">
    <property type="entry name" value="BETA-LACTAMASE-RELATED DOMAIN-CONTAINING PROTEIN"/>
    <property type="match status" value="1"/>
</dbReference>
<dbReference type="SUPFAM" id="SSF56601">
    <property type="entry name" value="beta-lactamase/transpeptidase-like"/>
    <property type="match status" value="1"/>
</dbReference>
<dbReference type="Gene3D" id="3.40.710.10">
    <property type="entry name" value="DD-peptidase/beta-lactamase superfamily"/>
    <property type="match status" value="1"/>
</dbReference>
<dbReference type="Pfam" id="PF00144">
    <property type="entry name" value="Beta-lactamase"/>
    <property type="match status" value="1"/>
</dbReference>
<name>A0A1V4QF64_UNCW3</name>
<dbReference type="InterPro" id="IPR050789">
    <property type="entry name" value="Diverse_Enzym_Activities"/>
</dbReference>
<dbReference type="InterPro" id="IPR012338">
    <property type="entry name" value="Beta-lactam/transpept-like"/>
</dbReference>
<evidence type="ECO:0000259" key="2">
    <source>
        <dbReference type="Pfam" id="PF00144"/>
    </source>
</evidence>
<dbReference type="AlphaFoldDB" id="A0A1V4QF64"/>
<dbReference type="InterPro" id="IPR001466">
    <property type="entry name" value="Beta-lactam-related"/>
</dbReference>